<dbReference type="EMBL" id="JAENIJ010000030">
    <property type="protein sequence ID" value="MBK1883915.1"/>
    <property type="molecule type" value="Genomic_DNA"/>
</dbReference>
<dbReference type="RefSeq" id="WP_200272549.1">
    <property type="nucleotide sequence ID" value="NZ_JAENIJ010000030.1"/>
</dbReference>
<evidence type="ECO:0008006" key="3">
    <source>
        <dbReference type="Google" id="ProtNLM"/>
    </source>
</evidence>
<dbReference type="AlphaFoldDB" id="A0A934S6C6"/>
<evidence type="ECO:0000313" key="1">
    <source>
        <dbReference type="EMBL" id="MBK1883915.1"/>
    </source>
</evidence>
<proteinExistence type="predicted"/>
<comment type="caution">
    <text evidence="1">The sequence shown here is derived from an EMBL/GenBank/DDBJ whole genome shotgun (WGS) entry which is preliminary data.</text>
</comment>
<keyword evidence="2" id="KW-1185">Reference proteome</keyword>
<name>A0A934S6C6_9BACT</name>
<organism evidence="1 2">
    <name type="scientific">Luteolibacter pohnpeiensis</name>
    <dbReference type="NCBI Taxonomy" id="454153"/>
    <lineage>
        <taxon>Bacteria</taxon>
        <taxon>Pseudomonadati</taxon>
        <taxon>Verrucomicrobiota</taxon>
        <taxon>Verrucomicrobiia</taxon>
        <taxon>Verrucomicrobiales</taxon>
        <taxon>Verrucomicrobiaceae</taxon>
        <taxon>Luteolibacter</taxon>
    </lineage>
</organism>
<gene>
    <name evidence="1" type="ORF">JIN85_15965</name>
</gene>
<reference evidence="1" key="1">
    <citation type="submission" date="2021-01" db="EMBL/GenBank/DDBJ databases">
        <title>Modified the classification status of verrucomicrobia.</title>
        <authorList>
            <person name="Feng X."/>
        </authorList>
    </citation>
    <scope>NUCLEOTIDE SEQUENCE</scope>
    <source>
        <strain evidence="1">KCTC 22041</strain>
    </source>
</reference>
<dbReference type="PROSITE" id="PS51257">
    <property type="entry name" value="PROKAR_LIPOPROTEIN"/>
    <property type="match status" value="1"/>
</dbReference>
<dbReference type="Proteomes" id="UP000603141">
    <property type="component" value="Unassembled WGS sequence"/>
</dbReference>
<sequence>MKFLVLSLISATFVVSCVPSTPQYRIAQNPQKFEALSSKDQELVKKGQIRRGMSKDAVRIAWGNPSQVFENSKNGKSGERWDYTGTKPVYRDEFFVGPGYYGGFYGRGYYPYYGFNPSLDVTYVPYRDATVWFVGSNVDSWERLR</sequence>
<protein>
    <recommendedName>
        <fullName evidence="3">Lipoprotein</fullName>
    </recommendedName>
</protein>
<evidence type="ECO:0000313" key="2">
    <source>
        <dbReference type="Proteomes" id="UP000603141"/>
    </source>
</evidence>
<accession>A0A934S6C6</accession>